<name>A0A2Y9MZM3_DELLE</name>
<dbReference type="Gene3D" id="3.30.9.10">
    <property type="entry name" value="D-Amino Acid Oxidase, subunit A, domain 2"/>
    <property type="match status" value="2"/>
</dbReference>
<evidence type="ECO:0000256" key="7">
    <source>
        <dbReference type="ARBA" id="ARBA00038878"/>
    </source>
</evidence>
<comment type="cofactor">
    <cofactor evidence="1">
        <name>FAD</name>
        <dbReference type="ChEBI" id="CHEBI:57692"/>
    </cofactor>
</comment>
<feature type="region of interest" description="Disordered" evidence="9">
    <location>
        <begin position="57"/>
        <end position="76"/>
    </location>
</feature>
<evidence type="ECO:0000256" key="5">
    <source>
        <dbReference type="ARBA" id="ARBA00036066"/>
    </source>
</evidence>
<sequence>MGEGKGRRVTTTLDPPHPGPSSSTHSVKRRERASVLSVYGGAGLPFALRRASPLATGGCSHVGRKSAPHWPLPGGGARERLDLGSVGLKGRLLGLEAGEEAQAMVPALRYLGSVCGLARGGFPGGFSAACTPAPGKPWLLCQGGRRASTSSFDVVIIGGGIVGLASARALILRHPALSIGVLEKEKDLAIHQTGHNSGVIHSGIYYKPESLKAKLCVQGAALIYEYCNQKGISYKQCGKLIVAVEQEEIPRLKALYERGLQNGVQDLRLIQQEDIKKKEPYCRGLMAIDCPHTGIVDYQQVALSFAQDFQEAGGSVLTSFEVEDIEMAKESPSRSKDGMKYPIVIRNTKVPDSRFPFLGVHFTPRMDGSIWLGPNAVLAFKREGYRPFDFSARDIMDIIIKSGLIKLVFQNFSYGVNEMYKACFLSATVKHLQKFIPEITISDILRGPAGVRAQALDRDGNLVEDFVFDGGVGDIGNRILHVRNAPSPAATSSLAISGMIADEVQQRFKL</sequence>
<comment type="catalytic activity">
    <reaction evidence="5">
        <text>(S)-2-hydroxyglutarate + A = 2-oxoglutarate + AH2</text>
        <dbReference type="Rhea" id="RHEA:21252"/>
        <dbReference type="ChEBI" id="CHEBI:13193"/>
        <dbReference type="ChEBI" id="CHEBI:16782"/>
        <dbReference type="ChEBI" id="CHEBI:16810"/>
        <dbReference type="ChEBI" id="CHEBI:17499"/>
        <dbReference type="EC" id="1.1.99.2"/>
    </reaction>
</comment>
<dbReference type="InterPro" id="IPR006076">
    <property type="entry name" value="FAD-dep_OxRdtase"/>
</dbReference>
<accession>A0A2Y9MZM3</accession>
<evidence type="ECO:0000256" key="2">
    <source>
        <dbReference type="ARBA" id="ARBA00022630"/>
    </source>
</evidence>
<organism evidence="11 12">
    <name type="scientific">Delphinapterus leucas</name>
    <name type="common">Beluga whale</name>
    <dbReference type="NCBI Taxonomy" id="9749"/>
    <lineage>
        <taxon>Eukaryota</taxon>
        <taxon>Metazoa</taxon>
        <taxon>Chordata</taxon>
        <taxon>Craniata</taxon>
        <taxon>Vertebrata</taxon>
        <taxon>Euteleostomi</taxon>
        <taxon>Mammalia</taxon>
        <taxon>Eutheria</taxon>
        <taxon>Laurasiatheria</taxon>
        <taxon>Artiodactyla</taxon>
        <taxon>Whippomorpha</taxon>
        <taxon>Cetacea</taxon>
        <taxon>Odontoceti</taxon>
        <taxon>Monodontidae</taxon>
        <taxon>Delphinapterus</taxon>
    </lineage>
</organism>
<dbReference type="PANTHER" id="PTHR43104:SF2">
    <property type="entry name" value="L-2-HYDROXYGLUTARATE DEHYDROGENASE, MITOCHONDRIAL"/>
    <property type="match status" value="1"/>
</dbReference>
<dbReference type="Gene3D" id="3.50.50.60">
    <property type="entry name" value="FAD/NAD(P)-binding domain"/>
    <property type="match status" value="2"/>
</dbReference>
<reference evidence="12" key="1">
    <citation type="submission" date="2025-08" db="UniProtKB">
        <authorList>
            <consortium name="RefSeq"/>
        </authorList>
    </citation>
    <scope>IDENTIFICATION</scope>
    <source>
        <tissue evidence="12">Blood</tissue>
    </source>
</reference>
<dbReference type="EC" id="1.1.99.2" evidence="7"/>
<dbReference type="RefSeq" id="XP_022426321.2">
    <property type="nucleotide sequence ID" value="XM_022570613.2"/>
</dbReference>
<keyword evidence="4" id="KW-0560">Oxidoreductase</keyword>
<dbReference type="Pfam" id="PF01266">
    <property type="entry name" value="DAO"/>
    <property type="match status" value="1"/>
</dbReference>
<feature type="domain" description="FAD dependent oxidoreductase" evidence="10">
    <location>
        <begin position="153"/>
        <end position="327"/>
    </location>
</feature>
<evidence type="ECO:0000256" key="6">
    <source>
        <dbReference type="ARBA" id="ARBA00037941"/>
    </source>
</evidence>
<dbReference type="AlphaFoldDB" id="A0A2Y9MZM3"/>
<evidence type="ECO:0000256" key="8">
    <source>
        <dbReference type="ARBA" id="ARBA00041137"/>
    </source>
</evidence>
<feature type="region of interest" description="Disordered" evidence="9">
    <location>
        <begin position="1"/>
        <end position="32"/>
    </location>
</feature>
<dbReference type="PANTHER" id="PTHR43104">
    <property type="entry name" value="L-2-HYDROXYGLUTARATE DEHYDROGENASE, MITOCHONDRIAL"/>
    <property type="match status" value="1"/>
</dbReference>
<proteinExistence type="inferred from homology"/>
<dbReference type="Proteomes" id="UP000248483">
    <property type="component" value="Unplaced"/>
</dbReference>
<evidence type="ECO:0000313" key="12">
    <source>
        <dbReference type="RefSeq" id="XP_022426321.2"/>
    </source>
</evidence>
<dbReference type="CTD" id="79944"/>
<dbReference type="GO" id="GO:0047545">
    <property type="term" value="F:(S)-2-hydroxyglutarate dehydrogenase activity"/>
    <property type="evidence" value="ECO:0007669"/>
    <property type="project" value="UniProtKB-EC"/>
</dbReference>
<evidence type="ECO:0000259" key="10">
    <source>
        <dbReference type="Pfam" id="PF01266"/>
    </source>
</evidence>
<dbReference type="InterPro" id="IPR036188">
    <property type="entry name" value="FAD/NAD-bd_sf"/>
</dbReference>
<evidence type="ECO:0000256" key="3">
    <source>
        <dbReference type="ARBA" id="ARBA00022827"/>
    </source>
</evidence>
<keyword evidence="3" id="KW-0274">FAD</keyword>
<comment type="similarity">
    <text evidence="6">Belongs to the L2HGDH family.</text>
</comment>
<dbReference type="SUPFAM" id="SSF51905">
    <property type="entry name" value="FAD/NAD(P)-binding domain"/>
    <property type="match status" value="1"/>
</dbReference>
<protein>
    <recommendedName>
        <fullName evidence="8">L-2-hydroxyglutarate dehydrogenase, mitochondrial</fullName>
        <ecNumber evidence="7">1.1.99.2</ecNumber>
    </recommendedName>
</protein>
<evidence type="ECO:0000256" key="9">
    <source>
        <dbReference type="SAM" id="MobiDB-lite"/>
    </source>
</evidence>
<keyword evidence="2" id="KW-0285">Flavoprotein</keyword>
<keyword evidence="11" id="KW-1185">Reference proteome</keyword>
<evidence type="ECO:0000256" key="1">
    <source>
        <dbReference type="ARBA" id="ARBA00001974"/>
    </source>
</evidence>
<dbReference type="GeneID" id="111173173"/>
<gene>
    <name evidence="12" type="primary">L2HGDH</name>
</gene>
<evidence type="ECO:0000256" key="4">
    <source>
        <dbReference type="ARBA" id="ARBA00023002"/>
    </source>
</evidence>
<evidence type="ECO:0000313" key="11">
    <source>
        <dbReference type="Proteomes" id="UP000248483"/>
    </source>
</evidence>